<dbReference type="EMBL" id="JAYKXP010000062">
    <property type="protein sequence ID" value="KAK7032617.1"/>
    <property type="molecule type" value="Genomic_DNA"/>
</dbReference>
<reference evidence="1 2" key="1">
    <citation type="submission" date="2024-01" db="EMBL/GenBank/DDBJ databases">
        <title>A draft genome for a cacao thread blight-causing isolate of Paramarasmius palmivorus.</title>
        <authorList>
            <person name="Baruah I.K."/>
            <person name="Bukari Y."/>
            <person name="Amoako-Attah I."/>
            <person name="Meinhardt L.W."/>
            <person name="Bailey B.A."/>
            <person name="Cohen S.P."/>
        </authorList>
    </citation>
    <scope>NUCLEOTIDE SEQUENCE [LARGE SCALE GENOMIC DNA]</scope>
    <source>
        <strain evidence="1 2">GH-12</strain>
    </source>
</reference>
<evidence type="ECO:0000313" key="2">
    <source>
        <dbReference type="Proteomes" id="UP001383192"/>
    </source>
</evidence>
<dbReference type="AlphaFoldDB" id="A0AAW0C2S1"/>
<name>A0AAW0C2S1_9AGAR</name>
<evidence type="ECO:0000313" key="1">
    <source>
        <dbReference type="EMBL" id="KAK7032617.1"/>
    </source>
</evidence>
<gene>
    <name evidence="1" type="ORF">VNI00_012880</name>
</gene>
<protein>
    <submittedName>
        <fullName evidence="1">Uncharacterized protein</fullName>
    </submittedName>
</protein>
<dbReference type="Proteomes" id="UP001383192">
    <property type="component" value="Unassembled WGS sequence"/>
</dbReference>
<proteinExistence type="predicted"/>
<keyword evidence="2" id="KW-1185">Reference proteome</keyword>
<organism evidence="1 2">
    <name type="scientific">Paramarasmius palmivorus</name>
    <dbReference type="NCBI Taxonomy" id="297713"/>
    <lineage>
        <taxon>Eukaryota</taxon>
        <taxon>Fungi</taxon>
        <taxon>Dikarya</taxon>
        <taxon>Basidiomycota</taxon>
        <taxon>Agaricomycotina</taxon>
        <taxon>Agaricomycetes</taxon>
        <taxon>Agaricomycetidae</taxon>
        <taxon>Agaricales</taxon>
        <taxon>Marasmiineae</taxon>
        <taxon>Marasmiaceae</taxon>
        <taxon>Paramarasmius</taxon>
    </lineage>
</organism>
<sequence>MTKWDAWLSEDMYYWSFDPSGAVEIPDVERLRLGLPSFVTTIEVWHNWWDCDAYEVLEMLHRSRLFDPGSTELARLLGWTILDIVGGWCCSDPTEEVGGSLIADADVVDDIMDIDNYTLLLSAPELSFPETMITDEAPLPVSGLFDDAMEVD</sequence>
<comment type="caution">
    <text evidence="1">The sequence shown here is derived from an EMBL/GenBank/DDBJ whole genome shotgun (WGS) entry which is preliminary data.</text>
</comment>
<accession>A0AAW0C2S1</accession>